<dbReference type="GO" id="GO:0003677">
    <property type="term" value="F:DNA binding"/>
    <property type="evidence" value="ECO:0007669"/>
    <property type="project" value="InterPro"/>
</dbReference>
<dbReference type="InterPro" id="IPR036388">
    <property type="entry name" value="WH-like_DNA-bd_sf"/>
</dbReference>
<sequence>MLKFEDAIKGCLRNDNKSKEMVYKSFYGYLMGVTLRYVEDRNDAEELVNDSFIKIFKSIGQFSTPKDSDQLQKAFKGWIARISSRTAIDFLRSKKTFLYVDDITEEQQPLTELNAVSQLNVQDIMKLLNKLPETHKLIFNMYEIEGFSHEEISKMLNIPDSSCRVYLTRAKNKLRVLYKNSLMNSYEPTTIQNIRKI</sequence>
<organism evidence="7 8">
    <name type="scientific">Candidatus Pedobacter colombiensis</name>
    <dbReference type="NCBI Taxonomy" id="3121371"/>
    <lineage>
        <taxon>Bacteria</taxon>
        <taxon>Pseudomonadati</taxon>
        <taxon>Bacteroidota</taxon>
        <taxon>Sphingobacteriia</taxon>
        <taxon>Sphingobacteriales</taxon>
        <taxon>Sphingobacteriaceae</taxon>
        <taxon>Pedobacter</taxon>
    </lineage>
</organism>
<dbReference type="Gene3D" id="1.10.10.10">
    <property type="entry name" value="Winged helix-like DNA-binding domain superfamily/Winged helix DNA-binding domain"/>
    <property type="match status" value="1"/>
</dbReference>
<dbReference type="Proteomes" id="UP001214530">
    <property type="component" value="Chromosome"/>
</dbReference>
<reference evidence="7" key="1">
    <citation type="submission" date="2023-03" db="EMBL/GenBank/DDBJ databases">
        <title>Andean soil-derived lignocellulolytic bacterial consortium as a source of novel taxa and putative plastic-active enzymes.</title>
        <authorList>
            <person name="Diaz-Garcia L."/>
            <person name="Chuvochina M."/>
            <person name="Feuerriegel G."/>
            <person name="Bunk B."/>
            <person name="Sproer C."/>
            <person name="Streit W.R."/>
            <person name="Rodriguez L.M."/>
            <person name="Overmann J."/>
            <person name="Jimenez D.J."/>
        </authorList>
    </citation>
    <scope>NUCLEOTIDE SEQUENCE</scope>
    <source>
        <strain evidence="7">MAG 3858</strain>
    </source>
</reference>
<keyword evidence="2" id="KW-0805">Transcription regulation</keyword>
<dbReference type="InterPro" id="IPR039425">
    <property type="entry name" value="RNA_pol_sigma-70-like"/>
</dbReference>
<dbReference type="Pfam" id="PF04542">
    <property type="entry name" value="Sigma70_r2"/>
    <property type="match status" value="1"/>
</dbReference>
<comment type="similarity">
    <text evidence="1">Belongs to the sigma-70 factor family. ECF subfamily.</text>
</comment>
<dbReference type="GO" id="GO:0016987">
    <property type="term" value="F:sigma factor activity"/>
    <property type="evidence" value="ECO:0007669"/>
    <property type="project" value="UniProtKB-KW"/>
</dbReference>
<dbReference type="NCBIfam" id="TIGR02937">
    <property type="entry name" value="sigma70-ECF"/>
    <property type="match status" value="1"/>
</dbReference>
<evidence type="ECO:0000256" key="4">
    <source>
        <dbReference type="ARBA" id="ARBA00023163"/>
    </source>
</evidence>
<dbReference type="InterPro" id="IPR013249">
    <property type="entry name" value="RNA_pol_sigma70_r4_t2"/>
</dbReference>
<gene>
    <name evidence="7" type="ORF">P0Y49_21595</name>
</gene>
<dbReference type="InterPro" id="IPR013325">
    <property type="entry name" value="RNA_pol_sigma_r2"/>
</dbReference>
<dbReference type="PANTHER" id="PTHR43133:SF46">
    <property type="entry name" value="RNA POLYMERASE SIGMA-70 FACTOR ECF SUBFAMILY"/>
    <property type="match status" value="1"/>
</dbReference>
<evidence type="ECO:0000256" key="1">
    <source>
        <dbReference type="ARBA" id="ARBA00010641"/>
    </source>
</evidence>
<evidence type="ECO:0000256" key="3">
    <source>
        <dbReference type="ARBA" id="ARBA00023082"/>
    </source>
</evidence>
<keyword evidence="4" id="KW-0804">Transcription</keyword>
<name>A0AAJ5W7A9_9SPHI</name>
<dbReference type="InterPro" id="IPR014284">
    <property type="entry name" value="RNA_pol_sigma-70_dom"/>
</dbReference>
<dbReference type="InterPro" id="IPR007627">
    <property type="entry name" value="RNA_pol_sigma70_r2"/>
</dbReference>
<evidence type="ECO:0000313" key="7">
    <source>
        <dbReference type="EMBL" id="WEK19372.1"/>
    </source>
</evidence>
<feature type="domain" description="RNA polymerase sigma-70 region 2" evidence="5">
    <location>
        <begin position="23"/>
        <end position="95"/>
    </location>
</feature>
<protein>
    <submittedName>
        <fullName evidence="7">RNA polymerase sigma factor</fullName>
    </submittedName>
</protein>
<proteinExistence type="inferred from homology"/>
<dbReference type="GO" id="GO:0006352">
    <property type="term" value="P:DNA-templated transcription initiation"/>
    <property type="evidence" value="ECO:0007669"/>
    <property type="project" value="InterPro"/>
</dbReference>
<dbReference type="CDD" id="cd06171">
    <property type="entry name" value="Sigma70_r4"/>
    <property type="match status" value="1"/>
</dbReference>
<evidence type="ECO:0000256" key="2">
    <source>
        <dbReference type="ARBA" id="ARBA00023015"/>
    </source>
</evidence>
<dbReference type="AlphaFoldDB" id="A0AAJ5W7A9"/>
<feature type="domain" description="RNA polymerase sigma factor 70 region 4 type 2" evidence="6">
    <location>
        <begin position="123"/>
        <end position="174"/>
    </location>
</feature>
<dbReference type="SUPFAM" id="SSF88659">
    <property type="entry name" value="Sigma3 and sigma4 domains of RNA polymerase sigma factors"/>
    <property type="match status" value="1"/>
</dbReference>
<evidence type="ECO:0000259" key="6">
    <source>
        <dbReference type="Pfam" id="PF08281"/>
    </source>
</evidence>
<accession>A0AAJ5W7A9</accession>
<evidence type="ECO:0000259" key="5">
    <source>
        <dbReference type="Pfam" id="PF04542"/>
    </source>
</evidence>
<keyword evidence="3" id="KW-0731">Sigma factor</keyword>
<dbReference type="PANTHER" id="PTHR43133">
    <property type="entry name" value="RNA POLYMERASE ECF-TYPE SIGMA FACTO"/>
    <property type="match status" value="1"/>
</dbReference>
<dbReference type="EMBL" id="CP119313">
    <property type="protein sequence ID" value="WEK19372.1"/>
    <property type="molecule type" value="Genomic_DNA"/>
</dbReference>
<evidence type="ECO:0000313" key="8">
    <source>
        <dbReference type="Proteomes" id="UP001214530"/>
    </source>
</evidence>
<dbReference type="Pfam" id="PF08281">
    <property type="entry name" value="Sigma70_r4_2"/>
    <property type="match status" value="1"/>
</dbReference>
<dbReference type="InterPro" id="IPR013324">
    <property type="entry name" value="RNA_pol_sigma_r3/r4-like"/>
</dbReference>
<dbReference type="Gene3D" id="1.10.1740.10">
    <property type="match status" value="1"/>
</dbReference>
<dbReference type="SUPFAM" id="SSF88946">
    <property type="entry name" value="Sigma2 domain of RNA polymerase sigma factors"/>
    <property type="match status" value="1"/>
</dbReference>